<feature type="compositionally biased region" description="Low complexity" evidence="6">
    <location>
        <begin position="247"/>
        <end position="268"/>
    </location>
</feature>
<keyword evidence="9" id="KW-1185">Reference proteome</keyword>
<feature type="compositionally biased region" description="Low complexity" evidence="6">
    <location>
        <begin position="446"/>
        <end position="457"/>
    </location>
</feature>
<feature type="compositionally biased region" description="Low complexity" evidence="6">
    <location>
        <begin position="1"/>
        <end position="18"/>
    </location>
</feature>
<feature type="domain" description="Transcription initiation factor TFIID subunit 12" evidence="7">
    <location>
        <begin position="528"/>
        <end position="602"/>
    </location>
</feature>
<dbReference type="PANTHER" id="PTHR12264:SF21">
    <property type="entry name" value="TRANSCRIPTION INITIATION FACTOR TFIID SUBUNIT 12"/>
    <property type="match status" value="1"/>
</dbReference>
<feature type="region of interest" description="Disordered" evidence="6">
    <location>
        <begin position="292"/>
        <end position="365"/>
    </location>
</feature>
<dbReference type="InterPro" id="IPR003228">
    <property type="entry name" value="TFIID_TAF12_dom"/>
</dbReference>
<evidence type="ECO:0000256" key="1">
    <source>
        <dbReference type="ARBA" id="ARBA00004123"/>
    </source>
</evidence>
<organism evidence="8 9">
    <name type="scientific">Apiospora rasikravindrae</name>
    <dbReference type="NCBI Taxonomy" id="990691"/>
    <lineage>
        <taxon>Eukaryota</taxon>
        <taxon>Fungi</taxon>
        <taxon>Dikarya</taxon>
        <taxon>Ascomycota</taxon>
        <taxon>Pezizomycotina</taxon>
        <taxon>Sordariomycetes</taxon>
        <taxon>Xylariomycetidae</taxon>
        <taxon>Amphisphaeriales</taxon>
        <taxon>Apiosporaceae</taxon>
        <taxon>Apiospora</taxon>
    </lineage>
</organism>
<sequence>MNQQPQAGQPGLGQPQQPKFAMYRPEQMRTLSVLNDQEKEKYEKGLRGLYDQMEKNGPETPAHQNAKQKIMEFSRMVAQKINTLRQRQQGAGGVQPMNTANPALAAQRAAMAARSNQMPGAAANTPNAGATPQPGQPPKVPDTIMNHIQQFTFVAPPTYNKEEQTKFIADVRTKYTRALMLMDNTTKKARQIETVIKDREARGQPFVGEELKRLENQRQDNIRSHGEAARFVDSFRKQQEQFKVMHQNAAGQQQRPQPAQGQAQNAGNSASMQAATASVNAAMDAAKNQQLAAANRTAGTPQAAAATPTTQQATQGAPAGAAAATIPATSAPSSQPQHATAPPAQVKIEPGTQSSQPHPPPVNTAVAAAAGNNHMQSAVTPTQNSARVQTPQTATPVAGAAKPLTHSAAMHMANTRQNSTSSVPLAGAPPTTTPGSAGMMGNASAQGPHPHGHPQQPATTVTTKMPIPKNLPEKAMAVPQPVTMGGGVNGSRPTMGGGTGIPGNALAQPVLQKPPAYTFEAEGEHVLSKKKLDELVRQVCGGGPAGQDGNYLTPDVEESVLNVADNFVDNVINSACRLAKERGSKVLEIRDIQLVLERVYNIRVPGYTSDELRTVRKAQPSAAWIAKMSAVQAAKVMPGKDDK</sequence>
<evidence type="ECO:0000256" key="6">
    <source>
        <dbReference type="SAM" id="MobiDB-lite"/>
    </source>
</evidence>
<dbReference type="Proteomes" id="UP001444661">
    <property type="component" value="Unassembled WGS sequence"/>
</dbReference>
<keyword evidence="3" id="KW-0805">Transcription regulation</keyword>
<dbReference type="InterPro" id="IPR009072">
    <property type="entry name" value="Histone-fold"/>
</dbReference>
<feature type="compositionally biased region" description="Low complexity" evidence="6">
    <location>
        <begin position="426"/>
        <end position="437"/>
    </location>
</feature>
<evidence type="ECO:0000313" key="8">
    <source>
        <dbReference type="EMBL" id="KAK8054894.1"/>
    </source>
</evidence>
<evidence type="ECO:0000256" key="2">
    <source>
        <dbReference type="ARBA" id="ARBA00007530"/>
    </source>
</evidence>
<comment type="caution">
    <text evidence="8">The sequence shown here is derived from an EMBL/GenBank/DDBJ whole genome shotgun (WGS) entry which is preliminary data.</text>
</comment>
<dbReference type="Pfam" id="PF03847">
    <property type="entry name" value="TFIID_20kDa"/>
    <property type="match status" value="1"/>
</dbReference>
<dbReference type="CDD" id="cd07981">
    <property type="entry name" value="HFD_TAF12"/>
    <property type="match status" value="1"/>
</dbReference>
<proteinExistence type="inferred from homology"/>
<evidence type="ECO:0000256" key="4">
    <source>
        <dbReference type="ARBA" id="ARBA00023163"/>
    </source>
</evidence>
<evidence type="ECO:0000256" key="3">
    <source>
        <dbReference type="ARBA" id="ARBA00023015"/>
    </source>
</evidence>
<feature type="region of interest" description="Disordered" evidence="6">
    <location>
        <begin position="1"/>
        <end position="24"/>
    </location>
</feature>
<feature type="compositionally biased region" description="Low complexity" evidence="6">
    <location>
        <begin position="292"/>
        <end position="339"/>
    </location>
</feature>
<gene>
    <name evidence="8" type="ORF">PG993_000121</name>
</gene>
<comment type="subcellular location">
    <subcellularLocation>
        <location evidence="1">Nucleus</location>
    </subcellularLocation>
</comment>
<accession>A0ABR1U7P1</accession>
<feature type="region of interest" description="Disordered" evidence="6">
    <location>
        <begin position="246"/>
        <end position="272"/>
    </location>
</feature>
<feature type="region of interest" description="Disordered" evidence="6">
    <location>
        <begin position="378"/>
        <end position="399"/>
    </location>
</feature>
<dbReference type="Gene3D" id="1.10.20.10">
    <property type="entry name" value="Histone, subunit A"/>
    <property type="match status" value="1"/>
</dbReference>
<dbReference type="InterPro" id="IPR037794">
    <property type="entry name" value="TAF12"/>
</dbReference>
<keyword evidence="5" id="KW-0539">Nucleus</keyword>
<feature type="compositionally biased region" description="Polar residues" evidence="6">
    <location>
        <begin position="378"/>
        <end position="395"/>
    </location>
</feature>
<protein>
    <submittedName>
        <fullName evidence="8">Transcription initiation factor TFIID subunit 12</fullName>
    </submittedName>
</protein>
<dbReference type="EMBL" id="JAQQWK010000001">
    <property type="protein sequence ID" value="KAK8054894.1"/>
    <property type="molecule type" value="Genomic_DNA"/>
</dbReference>
<name>A0ABR1U7P1_9PEZI</name>
<feature type="region of interest" description="Disordered" evidence="6">
    <location>
        <begin position="113"/>
        <end position="137"/>
    </location>
</feature>
<comment type="similarity">
    <text evidence="2">Belongs to the TAF12 family.</text>
</comment>
<keyword evidence="4" id="KW-0804">Transcription</keyword>
<dbReference type="SUPFAM" id="SSF47113">
    <property type="entry name" value="Histone-fold"/>
    <property type="match status" value="1"/>
</dbReference>
<feature type="compositionally biased region" description="Low complexity" evidence="6">
    <location>
        <begin position="113"/>
        <end position="132"/>
    </location>
</feature>
<dbReference type="PANTHER" id="PTHR12264">
    <property type="entry name" value="TRANSCRIPTION INITIATION FACTOR TFIID SUBUNIT 12"/>
    <property type="match status" value="1"/>
</dbReference>
<feature type="region of interest" description="Disordered" evidence="6">
    <location>
        <begin position="415"/>
        <end position="461"/>
    </location>
</feature>
<evidence type="ECO:0000256" key="5">
    <source>
        <dbReference type="ARBA" id="ARBA00023242"/>
    </source>
</evidence>
<reference evidence="8 9" key="1">
    <citation type="submission" date="2023-01" db="EMBL/GenBank/DDBJ databases">
        <title>Analysis of 21 Apiospora genomes using comparative genomics revels a genus with tremendous synthesis potential of carbohydrate active enzymes and secondary metabolites.</title>
        <authorList>
            <person name="Sorensen T."/>
        </authorList>
    </citation>
    <scope>NUCLEOTIDE SEQUENCE [LARGE SCALE GENOMIC DNA]</scope>
    <source>
        <strain evidence="8 9">CBS 33761</strain>
    </source>
</reference>
<evidence type="ECO:0000313" key="9">
    <source>
        <dbReference type="Proteomes" id="UP001444661"/>
    </source>
</evidence>
<evidence type="ECO:0000259" key="7">
    <source>
        <dbReference type="Pfam" id="PF03847"/>
    </source>
</evidence>